<feature type="compositionally biased region" description="Low complexity" evidence="2">
    <location>
        <begin position="159"/>
        <end position="177"/>
    </location>
</feature>
<dbReference type="InterPro" id="IPR018466">
    <property type="entry name" value="Kre9/Knh1-like_N"/>
</dbReference>
<reference evidence="6" key="1">
    <citation type="journal article" date="2017" name="Nat. Microbiol.">
        <title>Global analysis of biosynthetic gene clusters reveals vast potential of secondary metabolite production in Penicillium species.</title>
        <authorList>
            <person name="Nielsen J.C."/>
            <person name="Grijseels S."/>
            <person name="Prigent S."/>
            <person name="Ji B."/>
            <person name="Dainat J."/>
            <person name="Nielsen K.F."/>
            <person name="Frisvad J.C."/>
            <person name="Workman M."/>
            <person name="Nielsen J."/>
        </authorList>
    </citation>
    <scope>NUCLEOTIDE SEQUENCE [LARGE SCALE GENOMIC DNA]</scope>
    <source>
        <strain evidence="6">IBT 24891</strain>
    </source>
</reference>
<dbReference type="PANTHER" id="PTHR28154:SF1">
    <property type="entry name" value="CELL WALL SYNTHESIS PROTEIN KNH1-RELATED"/>
    <property type="match status" value="1"/>
</dbReference>
<dbReference type="Pfam" id="PF10342">
    <property type="entry name" value="Kre9_KNH"/>
    <property type="match status" value="1"/>
</dbReference>
<keyword evidence="1 3" id="KW-0732">Signal</keyword>
<comment type="caution">
    <text evidence="5">The sequence shown here is derived from an EMBL/GenBank/DDBJ whole genome shotgun (WGS) entry which is preliminary data.</text>
</comment>
<dbReference type="InterPro" id="IPR045328">
    <property type="entry name" value="Kre9/Knh1"/>
</dbReference>
<feature type="domain" description="Yeast cell wall synthesis Kre9/Knh1-like N-terminal" evidence="4">
    <location>
        <begin position="25"/>
        <end position="116"/>
    </location>
</feature>
<evidence type="ECO:0000313" key="5">
    <source>
        <dbReference type="EMBL" id="OQE19029.1"/>
    </source>
</evidence>
<feature type="signal peptide" evidence="3">
    <location>
        <begin position="1"/>
        <end position="18"/>
    </location>
</feature>
<name>A0A1V6SZ93_9EURO</name>
<accession>A0A1V6SZ93</accession>
<evidence type="ECO:0000259" key="4">
    <source>
        <dbReference type="Pfam" id="PF10342"/>
    </source>
</evidence>
<sequence>MRLGRLSALFALLGLTPAQTLSGLTFNGDDVVNLKWTFDGQSTGRYDFYLCAGDESTGSYEYLERVITDGTVVPGDTLSFRVDRSVGGNEPNAYFLKVIPANQEEKWVGYTSHFTLTNMKGSFSSKVSDALDTMQPISLQMKLSEDDQIEAIEVDSSDKSSSQSSTDITDGETTQPPHQTPTPTPTPSSDLDLEHFELRKRLVGVNAHEIPYGEQTGPTKYAPTPKKAGSTIPPLGVTPSPQYPPFPFVKAITYLGPPTVSTTESVYLTSSITSIENTVAPAPAPTMDKRRQDWLEQQN</sequence>
<evidence type="ECO:0000256" key="2">
    <source>
        <dbReference type="SAM" id="MobiDB-lite"/>
    </source>
</evidence>
<evidence type="ECO:0000313" key="6">
    <source>
        <dbReference type="Proteomes" id="UP000191285"/>
    </source>
</evidence>
<dbReference type="STRING" id="303698.A0A1V6SZ93"/>
<organism evidence="5 6">
    <name type="scientific">Penicillium steckii</name>
    <dbReference type="NCBI Taxonomy" id="303698"/>
    <lineage>
        <taxon>Eukaryota</taxon>
        <taxon>Fungi</taxon>
        <taxon>Dikarya</taxon>
        <taxon>Ascomycota</taxon>
        <taxon>Pezizomycotina</taxon>
        <taxon>Eurotiomycetes</taxon>
        <taxon>Eurotiomycetidae</taxon>
        <taxon>Eurotiales</taxon>
        <taxon>Aspergillaceae</taxon>
        <taxon>Penicillium</taxon>
    </lineage>
</organism>
<dbReference type="GO" id="GO:0006078">
    <property type="term" value="P:(1-&gt;6)-beta-D-glucan biosynthetic process"/>
    <property type="evidence" value="ECO:0007669"/>
    <property type="project" value="InterPro"/>
</dbReference>
<keyword evidence="6" id="KW-1185">Reference proteome</keyword>
<proteinExistence type="predicted"/>
<dbReference type="GO" id="GO:0042546">
    <property type="term" value="P:cell wall biogenesis"/>
    <property type="evidence" value="ECO:0007669"/>
    <property type="project" value="InterPro"/>
</dbReference>
<dbReference type="PANTHER" id="PTHR28154">
    <property type="entry name" value="CELL WALL SYNTHESIS PROTEIN KNH1-RELATED"/>
    <property type="match status" value="1"/>
</dbReference>
<dbReference type="GO" id="GO:0031505">
    <property type="term" value="P:fungal-type cell wall organization"/>
    <property type="evidence" value="ECO:0007669"/>
    <property type="project" value="TreeGrafter"/>
</dbReference>
<feature type="region of interest" description="Disordered" evidence="2">
    <location>
        <begin position="153"/>
        <end position="191"/>
    </location>
</feature>
<feature type="chain" id="PRO_5013365728" description="Yeast cell wall synthesis Kre9/Knh1-like N-terminal domain-containing protein" evidence="3">
    <location>
        <begin position="19"/>
        <end position="299"/>
    </location>
</feature>
<evidence type="ECO:0000256" key="3">
    <source>
        <dbReference type="SAM" id="SignalP"/>
    </source>
</evidence>
<dbReference type="EMBL" id="MLKD01000016">
    <property type="protein sequence ID" value="OQE19029.1"/>
    <property type="molecule type" value="Genomic_DNA"/>
</dbReference>
<dbReference type="AlphaFoldDB" id="A0A1V6SZ93"/>
<dbReference type="GO" id="GO:0005576">
    <property type="term" value="C:extracellular region"/>
    <property type="evidence" value="ECO:0007669"/>
    <property type="project" value="TreeGrafter"/>
</dbReference>
<evidence type="ECO:0000256" key="1">
    <source>
        <dbReference type="ARBA" id="ARBA00022729"/>
    </source>
</evidence>
<dbReference type="OrthoDB" id="2432613at2759"/>
<protein>
    <recommendedName>
        <fullName evidence="4">Yeast cell wall synthesis Kre9/Knh1-like N-terminal domain-containing protein</fullName>
    </recommendedName>
</protein>
<dbReference type="Proteomes" id="UP000191285">
    <property type="component" value="Unassembled WGS sequence"/>
</dbReference>
<gene>
    <name evidence="5" type="ORF">PENSTE_c016G07366</name>
</gene>